<sequence length="354" mass="38527">MSVDETPAIIIDNGSYNLKVGFTGDDDPRGIFRNRVHVSDGADGVVRSVGTDIPNVNGRQLTPLQRGVPCDWDAMESVWEYAFKKVLNVAPEDHRVLLTDRPLSARATREKAVQIMFEKFSTPATYVSMQATLALYGAGRTSGTVVDVGDGTTSVVPIYKGTPTVEAIANVELAGCDMVDYLAAAHNVSDREMAREIMEKVGAVGANGESEAMNIVQHKASNGSILSIGPERFHCGEAMFNPSAIGHRQMKPLPRLIVESVAACKEISRNSLYAYIVLAGGPTMLNGFAERLQKELTTLVPSEYRCKVVTTQHPTLSVWAGGCMVAQSPLFQQQWVTKQEYEEHGADIIHQKCV</sequence>
<dbReference type="AlphaFoldDB" id="A0A182MX72"/>
<evidence type="ECO:0000256" key="1">
    <source>
        <dbReference type="ARBA" id="ARBA00004496"/>
    </source>
</evidence>
<dbReference type="GO" id="GO:0005737">
    <property type="term" value="C:cytoplasm"/>
    <property type="evidence" value="ECO:0007669"/>
    <property type="project" value="UniProtKB-SubCell"/>
</dbReference>
<organism evidence="6 7">
    <name type="scientific">Anopheles culicifacies</name>
    <dbReference type="NCBI Taxonomy" id="139723"/>
    <lineage>
        <taxon>Eukaryota</taxon>
        <taxon>Metazoa</taxon>
        <taxon>Ecdysozoa</taxon>
        <taxon>Arthropoda</taxon>
        <taxon>Hexapoda</taxon>
        <taxon>Insecta</taxon>
        <taxon>Pterygota</taxon>
        <taxon>Neoptera</taxon>
        <taxon>Endopterygota</taxon>
        <taxon>Diptera</taxon>
        <taxon>Nematocera</taxon>
        <taxon>Culicoidea</taxon>
        <taxon>Culicidae</taxon>
        <taxon>Anophelinae</taxon>
        <taxon>Anopheles</taxon>
        <taxon>culicifacies species complex</taxon>
    </lineage>
</organism>
<evidence type="ECO:0000256" key="5">
    <source>
        <dbReference type="RuleBase" id="RU000487"/>
    </source>
</evidence>
<dbReference type="PROSITE" id="PS00432">
    <property type="entry name" value="ACTINS_2"/>
    <property type="match status" value="1"/>
</dbReference>
<dbReference type="InterPro" id="IPR004000">
    <property type="entry name" value="Actin"/>
</dbReference>
<dbReference type="Pfam" id="PF00022">
    <property type="entry name" value="Actin"/>
    <property type="match status" value="2"/>
</dbReference>
<reference evidence="6" key="2">
    <citation type="submission" date="2020-05" db="UniProtKB">
        <authorList>
            <consortium name="EnsemblMetazoa"/>
        </authorList>
    </citation>
    <scope>IDENTIFICATION</scope>
    <source>
        <strain evidence="6">A-37</strain>
    </source>
</reference>
<evidence type="ECO:0000313" key="7">
    <source>
        <dbReference type="Proteomes" id="UP000075883"/>
    </source>
</evidence>
<comment type="similarity">
    <text evidence="2 5">Belongs to the actin family.</text>
</comment>
<dbReference type="FunFam" id="3.30.420.40:FF:000058">
    <property type="entry name" value="Putative actin-related protein 5"/>
    <property type="match status" value="1"/>
</dbReference>
<dbReference type="EnsemblMetazoa" id="ACUA028471-RA">
    <property type="protein sequence ID" value="ACUA028471-PA"/>
    <property type="gene ID" value="ACUA028471"/>
</dbReference>
<reference evidence="7" key="1">
    <citation type="submission" date="2013-09" db="EMBL/GenBank/DDBJ databases">
        <title>The Genome Sequence of Anopheles culicifacies species A.</title>
        <authorList>
            <consortium name="The Broad Institute Genomics Platform"/>
            <person name="Neafsey D.E."/>
            <person name="Besansky N."/>
            <person name="Howell P."/>
            <person name="Walton C."/>
            <person name="Young S.K."/>
            <person name="Zeng Q."/>
            <person name="Gargeya S."/>
            <person name="Fitzgerald M."/>
            <person name="Haas B."/>
            <person name="Abouelleil A."/>
            <person name="Allen A.W."/>
            <person name="Alvarado L."/>
            <person name="Arachchi H.M."/>
            <person name="Berlin A.M."/>
            <person name="Chapman S.B."/>
            <person name="Gainer-Dewar J."/>
            <person name="Goldberg J."/>
            <person name="Griggs A."/>
            <person name="Gujja S."/>
            <person name="Hansen M."/>
            <person name="Howarth C."/>
            <person name="Imamovic A."/>
            <person name="Ireland A."/>
            <person name="Larimer J."/>
            <person name="McCowan C."/>
            <person name="Murphy C."/>
            <person name="Pearson M."/>
            <person name="Poon T.W."/>
            <person name="Priest M."/>
            <person name="Roberts A."/>
            <person name="Saif S."/>
            <person name="Shea T."/>
            <person name="Sisk P."/>
            <person name="Sykes S."/>
            <person name="Wortman J."/>
            <person name="Nusbaum C."/>
            <person name="Birren B."/>
        </authorList>
    </citation>
    <scope>NUCLEOTIDE SEQUENCE [LARGE SCALE GENOMIC DNA]</scope>
    <source>
        <strain evidence="7">A-37</strain>
    </source>
</reference>
<evidence type="ECO:0000256" key="2">
    <source>
        <dbReference type="ARBA" id="ARBA00006752"/>
    </source>
</evidence>
<evidence type="ECO:0000256" key="3">
    <source>
        <dbReference type="ARBA" id="ARBA00022490"/>
    </source>
</evidence>
<dbReference type="Gene3D" id="3.30.420.40">
    <property type="match status" value="2"/>
</dbReference>
<dbReference type="InterPro" id="IPR043129">
    <property type="entry name" value="ATPase_NBD"/>
</dbReference>
<evidence type="ECO:0000256" key="4">
    <source>
        <dbReference type="ARBA" id="ARBA00023212"/>
    </source>
</evidence>
<dbReference type="Gene3D" id="3.90.640.10">
    <property type="entry name" value="Actin, Chain A, domain 4"/>
    <property type="match status" value="1"/>
</dbReference>
<evidence type="ECO:0008006" key="8">
    <source>
        <dbReference type="Google" id="ProtNLM"/>
    </source>
</evidence>
<dbReference type="FunFam" id="3.30.420.40:FF:000050">
    <property type="entry name" value="Actin, alpha skeletal muscle"/>
    <property type="match status" value="1"/>
</dbReference>
<dbReference type="PRINTS" id="PR00190">
    <property type="entry name" value="ACTIN"/>
</dbReference>
<dbReference type="PANTHER" id="PTHR11937">
    <property type="entry name" value="ACTIN"/>
    <property type="match status" value="1"/>
</dbReference>
<comment type="subcellular location">
    <subcellularLocation>
        <location evidence="1">Cytoplasm</location>
    </subcellularLocation>
</comment>
<dbReference type="SUPFAM" id="SSF53067">
    <property type="entry name" value="Actin-like ATPase domain"/>
    <property type="match status" value="2"/>
</dbReference>
<dbReference type="VEuPathDB" id="VectorBase:ACUA028471"/>
<dbReference type="InterPro" id="IPR004001">
    <property type="entry name" value="Actin_CS"/>
</dbReference>
<dbReference type="EMBL" id="AXCM01020630">
    <property type="status" value="NOT_ANNOTATED_CDS"/>
    <property type="molecule type" value="Genomic_DNA"/>
</dbReference>
<evidence type="ECO:0000313" key="6">
    <source>
        <dbReference type="EnsemblMetazoa" id="ACUA028471-PA"/>
    </source>
</evidence>
<keyword evidence="4" id="KW-0206">Cytoskeleton</keyword>
<dbReference type="SMART" id="SM00268">
    <property type="entry name" value="ACTIN"/>
    <property type="match status" value="1"/>
</dbReference>
<proteinExistence type="inferred from homology"/>
<dbReference type="Proteomes" id="UP000075883">
    <property type="component" value="Unassembled WGS sequence"/>
</dbReference>
<name>A0A182MX72_9DIPT</name>
<keyword evidence="7" id="KW-1185">Reference proteome</keyword>
<accession>A0A182MX72</accession>
<keyword evidence="3" id="KW-0963">Cytoplasm</keyword>
<dbReference type="STRING" id="139723.A0A182MX72"/>
<protein>
    <recommendedName>
        <fullName evidence="8">Actin</fullName>
    </recommendedName>
</protein>